<keyword evidence="3" id="KW-1185">Reference proteome</keyword>
<gene>
    <name evidence="2" type="ORF">KI387_018623</name>
</gene>
<organism evidence="2 3">
    <name type="scientific">Taxus chinensis</name>
    <name type="common">Chinese yew</name>
    <name type="synonym">Taxus wallichiana var. chinensis</name>
    <dbReference type="NCBI Taxonomy" id="29808"/>
    <lineage>
        <taxon>Eukaryota</taxon>
        <taxon>Viridiplantae</taxon>
        <taxon>Streptophyta</taxon>
        <taxon>Embryophyta</taxon>
        <taxon>Tracheophyta</taxon>
        <taxon>Spermatophyta</taxon>
        <taxon>Pinopsida</taxon>
        <taxon>Pinidae</taxon>
        <taxon>Conifers II</taxon>
        <taxon>Cupressales</taxon>
        <taxon>Taxaceae</taxon>
        <taxon>Taxus</taxon>
    </lineage>
</organism>
<evidence type="ECO:0000256" key="1">
    <source>
        <dbReference type="SAM" id="MobiDB-lite"/>
    </source>
</evidence>
<reference evidence="2 3" key="1">
    <citation type="journal article" date="2021" name="Nat. Plants">
        <title>The Taxus genome provides insights into paclitaxel biosynthesis.</title>
        <authorList>
            <person name="Xiong X."/>
            <person name="Gou J."/>
            <person name="Liao Q."/>
            <person name="Li Y."/>
            <person name="Zhou Q."/>
            <person name="Bi G."/>
            <person name="Li C."/>
            <person name="Du R."/>
            <person name="Wang X."/>
            <person name="Sun T."/>
            <person name="Guo L."/>
            <person name="Liang H."/>
            <person name="Lu P."/>
            <person name="Wu Y."/>
            <person name="Zhang Z."/>
            <person name="Ro D.K."/>
            <person name="Shang Y."/>
            <person name="Huang S."/>
            <person name="Yan J."/>
        </authorList>
    </citation>
    <scope>NUCLEOTIDE SEQUENCE [LARGE SCALE GENOMIC DNA]</scope>
    <source>
        <strain evidence="2">Ta-2019</strain>
    </source>
</reference>
<comment type="caution">
    <text evidence="2">The sequence shown here is derived from an EMBL/GenBank/DDBJ whole genome shotgun (WGS) entry which is preliminary data.</text>
</comment>
<feature type="non-terminal residue" evidence="2">
    <location>
        <position position="62"/>
    </location>
</feature>
<name>A0AA38G4V3_TAXCH</name>
<proteinExistence type="predicted"/>
<evidence type="ECO:0000313" key="3">
    <source>
        <dbReference type="Proteomes" id="UP000824469"/>
    </source>
</evidence>
<feature type="non-terminal residue" evidence="2">
    <location>
        <position position="1"/>
    </location>
</feature>
<feature type="region of interest" description="Disordered" evidence="1">
    <location>
        <begin position="20"/>
        <end position="62"/>
    </location>
</feature>
<evidence type="ECO:0000313" key="2">
    <source>
        <dbReference type="EMBL" id="KAH9316854.1"/>
    </source>
</evidence>
<dbReference type="Proteomes" id="UP000824469">
    <property type="component" value="Unassembled WGS sequence"/>
</dbReference>
<dbReference type="EMBL" id="JAHRHJ020000004">
    <property type="protein sequence ID" value="KAH9316854.1"/>
    <property type="molecule type" value="Genomic_DNA"/>
</dbReference>
<dbReference type="AlphaFoldDB" id="A0AA38G4V3"/>
<sequence length="62" mass="6772">VELANEVPQNIPAQLVEVVTNSQPKVDDPVLSPPTFEEPPQMEEMVTTSLSEQEDPISATPE</sequence>
<protein>
    <submittedName>
        <fullName evidence="2">Uncharacterized protein</fullName>
    </submittedName>
</protein>
<accession>A0AA38G4V3</accession>